<evidence type="ECO:0000256" key="5">
    <source>
        <dbReference type="ARBA" id="ARBA00022833"/>
    </source>
</evidence>
<keyword evidence="5 10" id="KW-0862">Zinc</keyword>
<dbReference type="Gene3D" id="3.40.50.10190">
    <property type="entry name" value="BRCT domain"/>
    <property type="match status" value="1"/>
</dbReference>
<dbReference type="Gene3D" id="1.10.150.20">
    <property type="entry name" value="5' to 3' exonuclease, C-terminal subdomain"/>
    <property type="match status" value="2"/>
</dbReference>
<dbReference type="AlphaFoldDB" id="A0A7X2NKI6"/>
<name>A0A7X2NKI6_9CLOT</name>
<dbReference type="GO" id="GO:0046872">
    <property type="term" value="F:metal ion binding"/>
    <property type="evidence" value="ECO:0007669"/>
    <property type="project" value="UniProtKB-KW"/>
</dbReference>
<dbReference type="InterPro" id="IPR012340">
    <property type="entry name" value="NA-bd_OB-fold"/>
</dbReference>
<dbReference type="InterPro" id="IPR013840">
    <property type="entry name" value="DNAligase_N"/>
</dbReference>
<dbReference type="GO" id="GO:0003911">
    <property type="term" value="F:DNA ligase (NAD+) activity"/>
    <property type="evidence" value="ECO:0007669"/>
    <property type="project" value="UniProtKB-UniRule"/>
</dbReference>
<feature type="binding site" evidence="10">
    <location>
        <begin position="95"/>
        <end position="96"/>
    </location>
    <ligand>
        <name>NAD(+)</name>
        <dbReference type="ChEBI" id="CHEBI:57540"/>
    </ligand>
</feature>
<comment type="catalytic activity">
    <reaction evidence="9 10">
        <text>NAD(+) + (deoxyribonucleotide)n-3'-hydroxyl + 5'-phospho-(deoxyribonucleotide)m = (deoxyribonucleotide)n+m + AMP + beta-nicotinamide D-nucleotide.</text>
        <dbReference type="EC" id="6.5.1.2"/>
    </reaction>
</comment>
<protein>
    <recommendedName>
        <fullName evidence="10">DNA ligase</fullName>
        <ecNumber evidence="10">6.5.1.2</ecNumber>
    </recommendedName>
    <alternativeName>
        <fullName evidence="10">Polydeoxyribonucleotide synthase [NAD(+)]</fullName>
    </alternativeName>
</protein>
<evidence type="ECO:0000256" key="8">
    <source>
        <dbReference type="ARBA" id="ARBA00023211"/>
    </source>
</evidence>
<dbReference type="Pfam" id="PF01653">
    <property type="entry name" value="DNA_ligase_aden"/>
    <property type="match status" value="1"/>
</dbReference>
<evidence type="ECO:0000256" key="7">
    <source>
        <dbReference type="ARBA" id="ARBA00023204"/>
    </source>
</evidence>
<dbReference type="InterPro" id="IPR004150">
    <property type="entry name" value="NAD_DNA_ligase_OB"/>
</dbReference>
<evidence type="ECO:0000313" key="12">
    <source>
        <dbReference type="EMBL" id="MSS36540.1"/>
    </source>
</evidence>
<feature type="binding site" evidence="10">
    <location>
        <position position="421"/>
    </location>
    <ligand>
        <name>Zn(2+)</name>
        <dbReference type="ChEBI" id="CHEBI:29105"/>
    </ligand>
</feature>
<dbReference type="EC" id="6.5.1.2" evidence="10"/>
<dbReference type="Gene3D" id="3.30.470.30">
    <property type="entry name" value="DNA ligase/mRNA capping enzyme"/>
    <property type="match status" value="1"/>
</dbReference>
<dbReference type="NCBIfam" id="NF005932">
    <property type="entry name" value="PRK07956.1"/>
    <property type="match status" value="1"/>
</dbReference>
<dbReference type="Proteomes" id="UP000429958">
    <property type="component" value="Unassembled WGS sequence"/>
</dbReference>
<dbReference type="InterPro" id="IPR001679">
    <property type="entry name" value="DNA_ligase"/>
</dbReference>
<evidence type="ECO:0000313" key="13">
    <source>
        <dbReference type="Proteomes" id="UP000429958"/>
    </source>
</evidence>
<keyword evidence="13" id="KW-1185">Reference proteome</keyword>
<dbReference type="Gene3D" id="1.10.287.610">
    <property type="entry name" value="Helix hairpin bin"/>
    <property type="match status" value="1"/>
</dbReference>
<evidence type="ECO:0000256" key="10">
    <source>
        <dbReference type="HAMAP-Rule" id="MF_01588"/>
    </source>
</evidence>
<sequence length="669" mass="74417">MIALHNCCETHKVILGGNMMEKRMKELAAIIQEAKDAYYNDGESIMSDKEYDALEAELHALQQKYGTSDSELGLTVGAKVSGNRKRVTHEKPALSLDKTKDVNELLAWLGQNVGVLSWKMDGLTIVVSYQNGRMVQAVTRGNGIIGEDVTDNAVNFVGLPAEIPYKGKLIVRAEAIMTYQEFNRILDNMGEDEEHYKTPRNLAAGTVRRINGEDKRTIEAIVFQCVEMEGMPKYVTQQLKQLAAWGFKVVEHRLVTPVGLENAVREMEEKVADNAFPSDGLVLTYNDSVYADSLGSTGKFPRGSMAFKWQDEEFETTLEDVEWQASRSGLINPVAVFQPVEIDGTNVSRASLFNVSYMENLKLGKGDTVTVYKANMIIPQIAKNLTQSGPIPVPETCPVCGSATTVHVSERSGREVKTLHCPNAACPAKQLGRFQRFVCRDAMNIVGLSDETLKKFIDKGWLSRLSDLYRLHEHQAEMEAMEGFGKKSTDNLLKSIENSKHVEPWRFLYAMSIPNVGRDVSKKIMRFCGGTMNGFIEKLKFGEDVFRGAEDVGEVIVASVYEWKQNHHFMEDFADLVALMEFTQTENISDVLAGKTVVITGTLETFKNRDEFIAFVEANGGKVAGSVSKKTSYLVNNDVFSDSSKNKKAKELGVPIVSEVEFKNLVLGN</sequence>
<dbReference type="SUPFAM" id="SSF50249">
    <property type="entry name" value="Nucleic acid-binding proteins"/>
    <property type="match status" value="1"/>
</dbReference>
<evidence type="ECO:0000256" key="2">
    <source>
        <dbReference type="ARBA" id="ARBA00022705"/>
    </source>
</evidence>
<feature type="binding site" evidence="10">
    <location>
        <begin position="48"/>
        <end position="52"/>
    </location>
    <ligand>
        <name>NAD(+)</name>
        <dbReference type="ChEBI" id="CHEBI:57540"/>
    </ligand>
</feature>
<evidence type="ECO:0000256" key="3">
    <source>
        <dbReference type="ARBA" id="ARBA00022723"/>
    </source>
</evidence>
<evidence type="ECO:0000256" key="4">
    <source>
        <dbReference type="ARBA" id="ARBA00022763"/>
    </source>
</evidence>
<dbReference type="SMART" id="SM00532">
    <property type="entry name" value="LIGANc"/>
    <property type="match status" value="1"/>
</dbReference>
<dbReference type="SMART" id="SM00292">
    <property type="entry name" value="BRCT"/>
    <property type="match status" value="1"/>
</dbReference>
<comment type="caution">
    <text evidence="12">The sequence shown here is derived from an EMBL/GenBank/DDBJ whole genome shotgun (WGS) entry which is preliminary data.</text>
</comment>
<accession>A0A7X2NKI6</accession>
<comment type="cofactor">
    <cofactor evidence="10">
        <name>Mg(2+)</name>
        <dbReference type="ChEBI" id="CHEBI:18420"/>
    </cofactor>
    <cofactor evidence="10">
        <name>Mn(2+)</name>
        <dbReference type="ChEBI" id="CHEBI:29035"/>
    </cofactor>
</comment>
<keyword evidence="1 10" id="KW-0436">Ligase</keyword>
<dbReference type="Pfam" id="PF03120">
    <property type="entry name" value="OB_DNA_ligase"/>
    <property type="match status" value="1"/>
</dbReference>
<dbReference type="SUPFAM" id="SSF47781">
    <property type="entry name" value="RuvA domain 2-like"/>
    <property type="match status" value="1"/>
</dbReference>
<dbReference type="SUPFAM" id="SSF56091">
    <property type="entry name" value="DNA ligase/mRNA capping enzyme, catalytic domain"/>
    <property type="match status" value="1"/>
</dbReference>
<feature type="active site" description="N6-AMP-lysine intermediate" evidence="10">
    <location>
        <position position="119"/>
    </location>
</feature>
<feature type="binding site" evidence="10">
    <location>
        <position position="140"/>
    </location>
    <ligand>
        <name>NAD(+)</name>
        <dbReference type="ChEBI" id="CHEBI:57540"/>
    </ligand>
</feature>
<feature type="binding site" evidence="10">
    <location>
        <position position="397"/>
    </location>
    <ligand>
        <name>Zn(2+)</name>
        <dbReference type="ChEBI" id="CHEBI:29105"/>
    </ligand>
</feature>
<keyword evidence="4 10" id="KW-0227">DNA damage</keyword>
<dbReference type="Pfam" id="PF00533">
    <property type="entry name" value="BRCT"/>
    <property type="match status" value="1"/>
</dbReference>
<comment type="function">
    <text evidence="10">DNA ligase that catalyzes the formation of phosphodiester linkages between 5'-phosphoryl and 3'-hydroxyl groups in double-stranded DNA using NAD as a coenzyme and as the energy source for the reaction. It is essential for DNA replication and repair of damaged DNA.</text>
</comment>
<comment type="similarity">
    <text evidence="10">Belongs to the NAD-dependent DNA ligase family. LigA subfamily.</text>
</comment>
<dbReference type="PIRSF" id="PIRSF001604">
    <property type="entry name" value="LigA"/>
    <property type="match status" value="1"/>
</dbReference>
<keyword evidence="2 10" id="KW-0235">DNA replication</keyword>
<evidence type="ECO:0000256" key="6">
    <source>
        <dbReference type="ARBA" id="ARBA00023027"/>
    </source>
</evidence>
<keyword evidence="3 10" id="KW-0479">Metal-binding</keyword>
<feature type="binding site" evidence="10">
    <location>
        <position position="400"/>
    </location>
    <ligand>
        <name>Zn(2+)</name>
        <dbReference type="ChEBI" id="CHEBI:29105"/>
    </ligand>
</feature>
<dbReference type="NCBIfam" id="TIGR00575">
    <property type="entry name" value="dnlj"/>
    <property type="match status" value="1"/>
</dbReference>
<dbReference type="Gene3D" id="2.40.50.140">
    <property type="entry name" value="Nucleic acid-binding proteins"/>
    <property type="match status" value="1"/>
</dbReference>
<dbReference type="PROSITE" id="PS50172">
    <property type="entry name" value="BRCT"/>
    <property type="match status" value="1"/>
</dbReference>
<dbReference type="GO" id="GO:0006281">
    <property type="term" value="P:DNA repair"/>
    <property type="evidence" value="ECO:0007669"/>
    <property type="project" value="UniProtKB-KW"/>
</dbReference>
<dbReference type="EMBL" id="VUMD01000006">
    <property type="protein sequence ID" value="MSS36540.1"/>
    <property type="molecule type" value="Genomic_DNA"/>
</dbReference>
<dbReference type="InterPro" id="IPR010994">
    <property type="entry name" value="RuvA_2-like"/>
</dbReference>
<dbReference type="CDD" id="cd17748">
    <property type="entry name" value="BRCT_DNA_ligase_like"/>
    <property type="match status" value="1"/>
</dbReference>
<reference evidence="12 13" key="1">
    <citation type="submission" date="2019-08" db="EMBL/GenBank/DDBJ databases">
        <title>In-depth cultivation of the pig gut microbiome towards novel bacterial diversity and tailored functional studies.</title>
        <authorList>
            <person name="Wylensek D."/>
            <person name="Hitch T.C.A."/>
            <person name="Clavel T."/>
        </authorList>
    </citation>
    <scope>NUCLEOTIDE SEQUENCE [LARGE SCALE GENOMIC DNA]</scope>
    <source>
        <strain evidence="12 13">WCA-389-WT-23D1</strain>
    </source>
</reference>
<keyword evidence="10" id="KW-0460">Magnesium</keyword>
<keyword evidence="6 10" id="KW-0520">NAD</keyword>
<dbReference type="InterPro" id="IPR036420">
    <property type="entry name" value="BRCT_dom_sf"/>
</dbReference>
<gene>
    <name evidence="10 12" type="primary">ligA</name>
    <name evidence="12" type="ORF">FYJ39_08145</name>
</gene>
<feature type="binding site" evidence="10">
    <location>
        <position position="308"/>
    </location>
    <ligand>
        <name>NAD(+)</name>
        <dbReference type="ChEBI" id="CHEBI:57540"/>
    </ligand>
</feature>
<feature type="binding site" evidence="10">
    <location>
        <position position="426"/>
    </location>
    <ligand>
        <name>Zn(2+)</name>
        <dbReference type="ChEBI" id="CHEBI:29105"/>
    </ligand>
</feature>
<keyword evidence="8 10" id="KW-0464">Manganese</keyword>
<dbReference type="InterPro" id="IPR013839">
    <property type="entry name" value="DNAligase_adenylation"/>
</dbReference>
<feature type="domain" description="BRCT" evidence="11">
    <location>
        <begin position="587"/>
        <end position="659"/>
    </location>
</feature>
<comment type="caution">
    <text evidence="10">Lacks conserved residue(s) required for the propagation of feature annotation.</text>
</comment>
<dbReference type="InterPro" id="IPR001357">
    <property type="entry name" value="BRCT_dom"/>
</dbReference>
<dbReference type="HAMAP" id="MF_01588">
    <property type="entry name" value="DNA_ligase_A"/>
    <property type="match status" value="1"/>
</dbReference>
<evidence type="ECO:0000256" key="1">
    <source>
        <dbReference type="ARBA" id="ARBA00022598"/>
    </source>
</evidence>
<dbReference type="SUPFAM" id="SSF52113">
    <property type="entry name" value="BRCT domain"/>
    <property type="match status" value="1"/>
</dbReference>
<proteinExistence type="inferred from homology"/>
<feature type="binding site" evidence="10">
    <location>
        <position position="174"/>
    </location>
    <ligand>
        <name>NAD(+)</name>
        <dbReference type="ChEBI" id="CHEBI:57540"/>
    </ligand>
</feature>
<organism evidence="12 13">
    <name type="scientific">Clostridium porci</name>
    <dbReference type="NCBI Taxonomy" id="2605778"/>
    <lineage>
        <taxon>Bacteria</taxon>
        <taxon>Bacillati</taxon>
        <taxon>Bacillota</taxon>
        <taxon>Clostridia</taxon>
        <taxon>Eubacteriales</taxon>
        <taxon>Clostridiaceae</taxon>
        <taxon>Clostridium</taxon>
    </lineage>
</organism>
<dbReference type="GO" id="GO:0006260">
    <property type="term" value="P:DNA replication"/>
    <property type="evidence" value="ECO:0007669"/>
    <property type="project" value="UniProtKB-KW"/>
</dbReference>
<evidence type="ECO:0000259" key="11">
    <source>
        <dbReference type="PROSITE" id="PS50172"/>
    </source>
</evidence>
<evidence type="ECO:0000256" key="9">
    <source>
        <dbReference type="ARBA" id="ARBA00034005"/>
    </source>
</evidence>
<keyword evidence="7 10" id="KW-0234">DNA repair</keyword>